<proteinExistence type="predicted"/>
<comment type="caution">
    <text evidence="1">The sequence shown here is derived from an EMBL/GenBank/DDBJ whole genome shotgun (WGS) entry which is preliminary data.</text>
</comment>
<gene>
    <name evidence="1" type="ORF">XA68_16668</name>
</gene>
<dbReference type="AlphaFoldDB" id="A0A2A9PPD8"/>
<reference evidence="1 2" key="2">
    <citation type="journal article" date="2017" name="Sci. Rep.">
        <title>Ant-infecting Ophiocordyceps genomes reveal a high diversity of potential behavioral manipulation genes and a possible major role for enterotoxins.</title>
        <authorList>
            <person name="de Bekker C."/>
            <person name="Ohm R.A."/>
            <person name="Evans H.C."/>
            <person name="Brachmann A."/>
            <person name="Hughes D.P."/>
        </authorList>
    </citation>
    <scope>NUCLEOTIDE SEQUENCE [LARGE SCALE GENOMIC DNA]</scope>
    <source>
        <strain evidence="1 2">SC16a</strain>
    </source>
</reference>
<dbReference type="EMBL" id="LAZP02000006">
    <property type="protein sequence ID" value="PFH63229.1"/>
    <property type="molecule type" value="Genomic_DNA"/>
</dbReference>
<evidence type="ECO:0000313" key="1">
    <source>
        <dbReference type="EMBL" id="PFH63229.1"/>
    </source>
</evidence>
<keyword evidence="2" id="KW-1185">Reference proteome</keyword>
<accession>A0A2A9PPD8</accession>
<reference evidence="1 2" key="1">
    <citation type="journal article" date="2015" name="BMC Genomics">
        <title>Gene expression during zombie ant biting behavior reflects the complexity underlying fungal parasitic behavioral manipulation.</title>
        <authorList>
            <person name="de Bekker C."/>
            <person name="Ohm R.A."/>
            <person name="Loreto R.G."/>
            <person name="Sebastian A."/>
            <person name="Albert I."/>
            <person name="Merrow M."/>
            <person name="Brachmann A."/>
            <person name="Hughes D.P."/>
        </authorList>
    </citation>
    <scope>NUCLEOTIDE SEQUENCE [LARGE SCALE GENOMIC DNA]</scope>
    <source>
        <strain evidence="1 2">SC16a</strain>
    </source>
</reference>
<name>A0A2A9PPD8_OPHUN</name>
<evidence type="ECO:0000313" key="2">
    <source>
        <dbReference type="Proteomes" id="UP000037136"/>
    </source>
</evidence>
<sequence>MSLYVNDSRGGFRLDAQPRKIRTLPDVNMNLEISQSTADGATWANIQGWLATCLETHHRCNERLSANFVPSRLLRLETATAQAHRCLRRRSDSSRSRHPLH</sequence>
<dbReference type="OrthoDB" id="4928203at2759"/>
<dbReference type="Proteomes" id="UP000037136">
    <property type="component" value="Unassembled WGS sequence"/>
</dbReference>
<protein>
    <submittedName>
        <fullName evidence="1">Uncharacterized protein</fullName>
    </submittedName>
</protein>
<organism evidence="1 2">
    <name type="scientific">Ophiocordyceps unilateralis</name>
    <name type="common">Zombie-ant fungus</name>
    <name type="synonym">Torrubia unilateralis</name>
    <dbReference type="NCBI Taxonomy" id="268505"/>
    <lineage>
        <taxon>Eukaryota</taxon>
        <taxon>Fungi</taxon>
        <taxon>Dikarya</taxon>
        <taxon>Ascomycota</taxon>
        <taxon>Pezizomycotina</taxon>
        <taxon>Sordariomycetes</taxon>
        <taxon>Hypocreomycetidae</taxon>
        <taxon>Hypocreales</taxon>
        <taxon>Ophiocordycipitaceae</taxon>
        <taxon>Ophiocordyceps</taxon>
    </lineage>
</organism>